<feature type="domain" description="Peptidase S12 Pab87-related C-terminal" evidence="2">
    <location>
        <begin position="398"/>
        <end position="482"/>
    </location>
</feature>
<reference evidence="3 4" key="1">
    <citation type="submission" date="2018-02" db="EMBL/GenBank/DDBJ databases">
        <title>Genomic Encyclopedia of Archaeal and Bacterial Type Strains, Phase II (KMG-II): from individual species to whole genera.</title>
        <authorList>
            <person name="Goeker M."/>
        </authorList>
    </citation>
    <scope>NUCLEOTIDE SEQUENCE [LARGE SCALE GENOMIC DNA]</scope>
    <source>
        <strain evidence="3 4">DSM 21165</strain>
    </source>
</reference>
<sequence length="496" mass="56137">MIKSILTILLFIITNSIYAQVSKNELNGIDEDIKTLMNTYKAVGLSISVVKNKEIIYSKGFGYRDLENELPVNENTVFPIASCSKAFTASLLGVLDYQGKISLKDKPSVHIPKLQFYSSEMDNLITIEDLLSHKSGLGDLNGTLVLFPEKNIPKVVEKLKYLKPEGKVKDSWLYSNMGYTLAGGIVEQVTGMSWEENIEKNIFNPLNMVNSYTDLTSMKKANNYSLGYGLSKGKIKKVLYEEYHNYKSAGGVRSSAKDMANWMIAWLNNGKFNEEQVLPKDFVQNAITIHNIRPGENEENAFLFGDGLGWRMESQNGDYKVYHGGNTSGFSTLVLTYPFQKLGITILTNQTNSILPYIIGDIVKNRILNLPRTDLNDYPILVNDIYVPTEINSELNPEKKPTHTLTSFAGKYTNQGYGIVEIEVNNGNLYMNYPTYQFFLEHLYYNVFVMKPIKEISQVMDPEFALNFKTNNQGEISSFEINLQSVPVEFIKLIDK</sequence>
<dbReference type="Pfam" id="PF00144">
    <property type="entry name" value="Beta-lactamase"/>
    <property type="match status" value="1"/>
</dbReference>
<evidence type="ECO:0000313" key="4">
    <source>
        <dbReference type="Proteomes" id="UP000251545"/>
    </source>
</evidence>
<dbReference type="PANTHER" id="PTHR46825">
    <property type="entry name" value="D-ALANYL-D-ALANINE-CARBOXYPEPTIDASE/ENDOPEPTIDASE AMPH"/>
    <property type="match status" value="1"/>
</dbReference>
<dbReference type="InterPro" id="IPR012338">
    <property type="entry name" value="Beta-lactam/transpept-like"/>
</dbReference>
<dbReference type="Pfam" id="PF11954">
    <property type="entry name" value="DUF3471"/>
    <property type="match status" value="1"/>
</dbReference>
<evidence type="ECO:0000313" key="3">
    <source>
        <dbReference type="EMBL" id="PQV48919.1"/>
    </source>
</evidence>
<dbReference type="EMBL" id="PVEO01000004">
    <property type="protein sequence ID" value="PQV48919.1"/>
    <property type="molecule type" value="Genomic_DNA"/>
</dbReference>
<dbReference type="InterPro" id="IPR021860">
    <property type="entry name" value="Peptidase_S12_Pab87-rel_C"/>
</dbReference>
<evidence type="ECO:0000259" key="2">
    <source>
        <dbReference type="Pfam" id="PF11954"/>
    </source>
</evidence>
<dbReference type="PANTHER" id="PTHR46825:SF15">
    <property type="entry name" value="BETA-LACTAMASE-RELATED DOMAIN-CONTAINING PROTEIN"/>
    <property type="match status" value="1"/>
</dbReference>
<protein>
    <submittedName>
        <fullName evidence="3">CubicO group peptidase (Beta-lactamase class C family)</fullName>
    </submittedName>
</protein>
<comment type="caution">
    <text evidence="3">The sequence shown here is derived from an EMBL/GenBank/DDBJ whole genome shotgun (WGS) entry which is preliminary data.</text>
</comment>
<name>A0A362X041_9FLAO</name>
<dbReference type="InterPro" id="IPR050491">
    <property type="entry name" value="AmpC-like"/>
</dbReference>
<proteinExistence type="predicted"/>
<feature type="domain" description="Beta-lactamase-related" evidence="1">
    <location>
        <begin position="30"/>
        <end position="353"/>
    </location>
</feature>
<dbReference type="AlphaFoldDB" id="A0A362X041"/>
<dbReference type="Proteomes" id="UP000251545">
    <property type="component" value="Unassembled WGS sequence"/>
</dbReference>
<accession>A0A362X041</accession>
<dbReference type="Gene3D" id="2.40.128.600">
    <property type="match status" value="1"/>
</dbReference>
<organism evidence="3 4">
    <name type="scientific">Jejuia pallidilutea</name>
    <dbReference type="NCBI Taxonomy" id="504487"/>
    <lineage>
        <taxon>Bacteria</taxon>
        <taxon>Pseudomonadati</taxon>
        <taxon>Bacteroidota</taxon>
        <taxon>Flavobacteriia</taxon>
        <taxon>Flavobacteriales</taxon>
        <taxon>Flavobacteriaceae</taxon>
        <taxon>Jejuia</taxon>
    </lineage>
</organism>
<dbReference type="RefSeq" id="WP_105473534.1">
    <property type="nucleotide sequence ID" value="NZ_PVEO01000004.1"/>
</dbReference>
<gene>
    <name evidence="3" type="ORF">CLV33_104125</name>
</gene>
<dbReference type="Gene3D" id="3.40.710.10">
    <property type="entry name" value="DD-peptidase/beta-lactamase superfamily"/>
    <property type="match status" value="1"/>
</dbReference>
<evidence type="ECO:0000259" key="1">
    <source>
        <dbReference type="Pfam" id="PF00144"/>
    </source>
</evidence>
<dbReference type="InterPro" id="IPR001466">
    <property type="entry name" value="Beta-lactam-related"/>
</dbReference>
<dbReference type="SUPFAM" id="SSF56601">
    <property type="entry name" value="beta-lactamase/transpeptidase-like"/>
    <property type="match status" value="1"/>
</dbReference>